<evidence type="ECO:0000256" key="3">
    <source>
        <dbReference type="ARBA" id="ARBA00022806"/>
    </source>
</evidence>
<dbReference type="GO" id="GO:0016787">
    <property type="term" value="F:hydrolase activity"/>
    <property type="evidence" value="ECO:0007669"/>
    <property type="project" value="UniProtKB-KW"/>
</dbReference>
<dbReference type="GO" id="GO:0003677">
    <property type="term" value="F:DNA binding"/>
    <property type="evidence" value="ECO:0007669"/>
    <property type="project" value="InterPro"/>
</dbReference>
<dbReference type="Pfam" id="PF13538">
    <property type="entry name" value="UvrD_C_2"/>
    <property type="match status" value="1"/>
</dbReference>
<keyword evidence="2" id="KW-0378">Hydrolase</keyword>
<evidence type="ECO:0000259" key="5">
    <source>
        <dbReference type="Pfam" id="PF00580"/>
    </source>
</evidence>
<comment type="caution">
    <text evidence="7">The sequence shown here is derived from an EMBL/GenBank/DDBJ whole genome shotgun (WGS) entry which is preliminary data.</text>
</comment>
<evidence type="ECO:0000256" key="4">
    <source>
        <dbReference type="ARBA" id="ARBA00022840"/>
    </source>
</evidence>
<dbReference type="InterPro" id="IPR014016">
    <property type="entry name" value="UvrD-like_ATP-bd"/>
</dbReference>
<dbReference type="RefSeq" id="WP_161450176.1">
    <property type="nucleotide sequence ID" value="NZ_WYDN01000029.1"/>
</dbReference>
<proteinExistence type="predicted"/>
<dbReference type="GO" id="GO:0005524">
    <property type="term" value="F:ATP binding"/>
    <property type="evidence" value="ECO:0007669"/>
    <property type="project" value="UniProtKB-KW"/>
</dbReference>
<feature type="domain" description="UvrD-like helicase ATP-binding" evidence="5">
    <location>
        <begin position="12"/>
        <end position="100"/>
    </location>
</feature>
<dbReference type="Pfam" id="PF00580">
    <property type="entry name" value="UvrD-helicase"/>
    <property type="match status" value="1"/>
</dbReference>
<keyword evidence="3" id="KW-0347">Helicase</keyword>
<feature type="domain" description="UvrD-like helicase C-terminal" evidence="6">
    <location>
        <begin position="388"/>
        <end position="438"/>
    </location>
</feature>
<dbReference type="InterPro" id="IPR027417">
    <property type="entry name" value="P-loop_NTPase"/>
</dbReference>
<dbReference type="InterPro" id="IPR000212">
    <property type="entry name" value="DNA_helicase_UvrD/REP"/>
</dbReference>
<keyword evidence="4" id="KW-0067">ATP-binding</keyword>
<gene>
    <name evidence="7" type="ORF">GT020_17665</name>
</gene>
<name>A0A6L9GAD3_9MICC</name>
<evidence type="ECO:0000256" key="2">
    <source>
        <dbReference type="ARBA" id="ARBA00022801"/>
    </source>
</evidence>
<dbReference type="AlphaFoldDB" id="A0A6L9GAD3"/>
<keyword evidence="1" id="KW-0547">Nucleotide-binding</keyword>
<sequence>MNIQSNQIALDASQRAVATAACDERQFVLAAAGQGKTEVLLARASSLVDDGLNPADEILVLSFSRAAVEAVRKRSGIHDLDGLQIRTFDAFATQILLDEEDLTEVGLPQGFDHRIRKATDLINGADFPDRLYPLKHILIDEAQDIVGDRAEFVLALISALGDEVGFTVLGDPLQGIYDFQLQGSVSKRNSSEFLQALINDFDVTETQLTRHYRATSDRTKELIKLGETIRGMGVLDDLTSRAAHQLLDNYRMESSSSSLLNLPGMLEPFEGDTTALLCSTNYEVLIASELLWENGYSHVVRRKTQDMSIAPWVYEIFKDLEDRTYNAQDIKEKLLAASKGDADDQWIALKTAEGDSRAWDSLNVSRLSQRLRSRSVPLALTVNDSAPLTLSTVHRSKGLEFTNVLYVQPPAGAPAAKEDASALRQKYVALSRAREDVVSTKLLQDSSARPVLSDGRWLEKRFGKFGQYTARMEFINSDIDDMLPFESDEIIAQTVQDNLVLERLLGKIIFGAIIDNDSEIPNYKLLTEDNEIIGKTSDSFGYGLKKSFAFKNRRNWTWPRGFTGGRVISIECATGHPEYTKSAGLGTSGMWLVPRLSGLITPTWK</sequence>
<dbReference type="SUPFAM" id="SSF52540">
    <property type="entry name" value="P-loop containing nucleoside triphosphate hydrolases"/>
    <property type="match status" value="1"/>
</dbReference>
<evidence type="ECO:0000256" key="1">
    <source>
        <dbReference type="ARBA" id="ARBA00022741"/>
    </source>
</evidence>
<dbReference type="EMBL" id="WYDN01000029">
    <property type="protein sequence ID" value="NAZ17873.1"/>
    <property type="molecule type" value="Genomic_DNA"/>
</dbReference>
<dbReference type="InterPro" id="IPR027785">
    <property type="entry name" value="UvrD-like_helicase_C"/>
</dbReference>
<accession>A0A6L9GAD3</accession>
<dbReference type="Proteomes" id="UP000477543">
    <property type="component" value="Unassembled WGS sequence"/>
</dbReference>
<reference evidence="7 8" key="1">
    <citation type="submission" date="2020-01" db="EMBL/GenBank/DDBJ databases">
        <title>Glutamicibacter soli M275.</title>
        <authorList>
            <person name="Meng X."/>
        </authorList>
    </citation>
    <scope>NUCLEOTIDE SEQUENCE [LARGE SCALE GENOMIC DNA]</scope>
    <source>
        <strain evidence="7 8">M275</strain>
    </source>
</reference>
<dbReference type="PANTHER" id="PTHR11070">
    <property type="entry name" value="UVRD / RECB / PCRA DNA HELICASE FAMILY MEMBER"/>
    <property type="match status" value="1"/>
</dbReference>
<evidence type="ECO:0000313" key="8">
    <source>
        <dbReference type="Proteomes" id="UP000477543"/>
    </source>
</evidence>
<organism evidence="7 8">
    <name type="scientific">Glutamicibacter soli</name>
    <dbReference type="NCBI Taxonomy" id="453836"/>
    <lineage>
        <taxon>Bacteria</taxon>
        <taxon>Bacillati</taxon>
        <taxon>Actinomycetota</taxon>
        <taxon>Actinomycetes</taxon>
        <taxon>Micrococcales</taxon>
        <taxon>Micrococcaceae</taxon>
        <taxon>Glutamicibacter</taxon>
    </lineage>
</organism>
<dbReference type="GO" id="GO:0003678">
    <property type="term" value="F:DNA helicase activity"/>
    <property type="evidence" value="ECO:0007669"/>
    <property type="project" value="InterPro"/>
</dbReference>
<evidence type="ECO:0000259" key="6">
    <source>
        <dbReference type="Pfam" id="PF13538"/>
    </source>
</evidence>
<dbReference type="Gene3D" id="3.40.50.300">
    <property type="entry name" value="P-loop containing nucleotide triphosphate hydrolases"/>
    <property type="match status" value="2"/>
</dbReference>
<evidence type="ECO:0000313" key="7">
    <source>
        <dbReference type="EMBL" id="NAZ17873.1"/>
    </source>
</evidence>
<protein>
    <submittedName>
        <fullName evidence="7">AAA family ATPase</fullName>
    </submittedName>
</protein>